<evidence type="ECO:0000313" key="3">
    <source>
        <dbReference type="EMBL" id="TRO81956.1"/>
    </source>
</evidence>
<comment type="caution">
    <text evidence="3">The sequence shown here is derived from an EMBL/GenBank/DDBJ whole genome shotgun (WGS) entry which is preliminary data.</text>
</comment>
<keyword evidence="4" id="KW-1185">Reference proteome</keyword>
<dbReference type="AlphaFoldDB" id="A0A550JFG8"/>
<evidence type="ECO:0000313" key="4">
    <source>
        <dbReference type="Proteomes" id="UP000317155"/>
    </source>
</evidence>
<dbReference type="OrthoDB" id="9799383at2"/>
<evidence type="ECO:0000256" key="1">
    <source>
        <dbReference type="SAM" id="Phobius"/>
    </source>
</evidence>
<feature type="domain" description="Inner membrane protein YgaP-like transmembrane" evidence="2">
    <location>
        <begin position="2"/>
        <end position="56"/>
    </location>
</feature>
<proteinExistence type="predicted"/>
<name>A0A550JFG8_9BACT</name>
<dbReference type="InterPro" id="IPR021309">
    <property type="entry name" value="YgaP-like_TM"/>
</dbReference>
<keyword evidence="1" id="KW-0472">Membrane</keyword>
<sequence length="62" mass="6992">MTVNRYLRLIAGSVILLSVLLAAVHSCNWLWLTAFVALNLIQSAFTDWCPMMTVLRKLGIKD</sequence>
<organism evidence="3 4">
    <name type="scientific">Trichloromonas acetexigens</name>
    <dbReference type="NCBI Taxonomy" id="38815"/>
    <lineage>
        <taxon>Bacteria</taxon>
        <taxon>Pseudomonadati</taxon>
        <taxon>Thermodesulfobacteriota</taxon>
        <taxon>Desulfuromonadia</taxon>
        <taxon>Desulfuromonadales</taxon>
        <taxon>Trichloromonadaceae</taxon>
        <taxon>Trichloromonas</taxon>
    </lineage>
</organism>
<dbReference type="RefSeq" id="WP_092057783.1">
    <property type="nucleotide sequence ID" value="NZ_FOJJ01000037.1"/>
</dbReference>
<evidence type="ECO:0000259" key="2">
    <source>
        <dbReference type="Pfam" id="PF11127"/>
    </source>
</evidence>
<keyword evidence="1" id="KW-1133">Transmembrane helix</keyword>
<accession>A0A550JFG8</accession>
<dbReference type="Gene3D" id="6.10.140.1340">
    <property type="match status" value="1"/>
</dbReference>
<keyword evidence="1" id="KW-0812">Transmembrane</keyword>
<reference evidence="3 4" key="1">
    <citation type="submission" date="2019-07" db="EMBL/GenBank/DDBJ databases">
        <title>Insights of Desulfuromonas acetexigens electromicrobiology.</title>
        <authorList>
            <person name="Katuri K."/>
            <person name="Sapireddy V."/>
            <person name="Shaw D.R."/>
            <person name="Saikaly P."/>
        </authorList>
    </citation>
    <scope>NUCLEOTIDE SEQUENCE [LARGE SCALE GENOMIC DNA]</scope>
    <source>
        <strain evidence="3 4">2873</strain>
    </source>
</reference>
<dbReference type="Pfam" id="PF11127">
    <property type="entry name" value="YgaP-like_TM"/>
    <property type="match status" value="1"/>
</dbReference>
<protein>
    <submittedName>
        <fullName evidence="3">DUF2892 domain-containing protein</fullName>
    </submittedName>
</protein>
<feature type="transmembrane region" description="Helical" evidence="1">
    <location>
        <begin position="7"/>
        <end position="24"/>
    </location>
</feature>
<dbReference type="Proteomes" id="UP000317155">
    <property type="component" value="Unassembled WGS sequence"/>
</dbReference>
<dbReference type="EMBL" id="VJVV01000005">
    <property type="protein sequence ID" value="TRO81956.1"/>
    <property type="molecule type" value="Genomic_DNA"/>
</dbReference>
<gene>
    <name evidence="3" type="ORF">FL622_09170</name>
</gene>